<evidence type="ECO:0000256" key="1">
    <source>
        <dbReference type="SAM" id="MobiDB-lite"/>
    </source>
</evidence>
<protein>
    <recommendedName>
        <fullName evidence="4">DUF4189 domain-containing protein</fullName>
    </recommendedName>
</protein>
<keyword evidence="3" id="KW-1185">Reference proteome</keyword>
<name>A0ABT2YKH2_9BURK</name>
<sequence>MSNANPNPKADIKVQGQAEPASQSLWRQIQAEVGDAACDGPQQCHSIAIGAKSCGGPDSYLAWSSKHTDAKKLRSLVERHAEARRAENAASGMVSDCRLVTDPGTRCLPNSKGQGVVCVLNEGHRGGGGSAI</sequence>
<evidence type="ECO:0008006" key="4">
    <source>
        <dbReference type="Google" id="ProtNLM"/>
    </source>
</evidence>
<reference evidence="2 3" key="1">
    <citation type="submission" date="2021-11" db="EMBL/GenBank/DDBJ databases">
        <authorList>
            <person name="Liang Q."/>
            <person name="Mou H."/>
            <person name="Liu Z."/>
        </authorList>
    </citation>
    <scope>NUCLEOTIDE SEQUENCE [LARGE SCALE GENOMIC DNA]</scope>
    <source>
        <strain evidence="2 3">CHU3</strain>
    </source>
</reference>
<organism evidence="2 3">
    <name type="scientific">Roseateles oligotrophus</name>
    <dbReference type="NCBI Taxonomy" id="1769250"/>
    <lineage>
        <taxon>Bacteria</taxon>
        <taxon>Pseudomonadati</taxon>
        <taxon>Pseudomonadota</taxon>
        <taxon>Betaproteobacteria</taxon>
        <taxon>Burkholderiales</taxon>
        <taxon>Sphaerotilaceae</taxon>
        <taxon>Roseateles</taxon>
    </lineage>
</organism>
<dbReference type="RefSeq" id="WP_263573145.1">
    <property type="nucleotide sequence ID" value="NZ_JAJIRN010000010.1"/>
</dbReference>
<dbReference type="Proteomes" id="UP001209701">
    <property type="component" value="Unassembled WGS sequence"/>
</dbReference>
<dbReference type="EMBL" id="JAJIRN010000010">
    <property type="protein sequence ID" value="MCV2370553.1"/>
    <property type="molecule type" value="Genomic_DNA"/>
</dbReference>
<evidence type="ECO:0000313" key="2">
    <source>
        <dbReference type="EMBL" id="MCV2370553.1"/>
    </source>
</evidence>
<feature type="region of interest" description="Disordered" evidence="1">
    <location>
        <begin position="1"/>
        <end position="21"/>
    </location>
</feature>
<gene>
    <name evidence="2" type="ORF">LNV07_20920</name>
</gene>
<comment type="caution">
    <text evidence="2">The sequence shown here is derived from an EMBL/GenBank/DDBJ whole genome shotgun (WGS) entry which is preliminary data.</text>
</comment>
<evidence type="ECO:0000313" key="3">
    <source>
        <dbReference type="Proteomes" id="UP001209701"/>
    </source>
</evidence>
<proteinExistence type="predicted"/>
<accession>A0ABT2YKH2</accession>